<reference evidence="6" key="1">
    <citation type="submission" date="2016-10" db="EMBL/GenBank/DDBJ databases">
        <authorList>
            <person name="Varghese N."/>
            <person name="Submissions S."/>
        </authorList>
    </citation>
    <scope>NUCLEOTIDE SEQUENCE [LARGE SCALE GENOMIC DNA]</scope>
    <source>
        <strain evidence="6">B4,CECT 8067,JCM 17497</strain>
    </source>
</reference>
<sequence>MRSFTVAIRIPEWVQHPMHRLIDDHEAVHRSELLEWNVTGEQRTALVFRVLADRDVYERALRETASIREYELVDGRADELYLYVRDTPTESDRELYDAFTATNLVAVPPITFLSGGRLTIQMLGTAADVDTVVNALPGGFDVELEAVTAMGPTGGRVGLTERQRETLAAAERVGYYDIPREGTVNDVADELGLATSTAGDHLRKAEATLARSYLDGRF</sequence>
<dbReference type="PANTHER" id="PTHR34236">
    <property type="entry name" value="DIMETHYL SULFOXIDE REDUCTASE TRANSCRIPTIONAL ACTIVATOR"/>
    <property type="match status" value="1"/>
</dbReference>
<dbReference type="Pfam" id="PF04967">
    <property type="entry name" value="HTH_10"/>
    <property type="match status" value="1"/>
</dbReference>
<organism evidence="5 6">
    <name type="scientific">Natronorubrum texcoconense</name>
    <dbReference type="NCBI Taxonomy" id="1095776"/>
    <lineage>
        <taxon>Archaea</taxon>
        <taxon>Methanobacteriati</taxon>
        <taxon>Methanobacteriota</taxon>
        <taxon>Stenosarchaea group</taxon>
        <taxon>Halobacteria</taxon>
        <taxon>Halobacteriales</taxon>
        <taxon>Natrialbaceae</taxon>
        <taxon>Natronorubrum</taxon>
    </lineage>
</organism>
<evidence type="ECO:0000256" key="1">
    <source>
        <dbReference type="ARBA" id="ARBA00023015"/>
    </source>
</evidence>
<keyword evidence="6" id="KW-1185">Reference proteome</keyword>
<keyword evidence="2" id="KW-0804">Transcription</keyword>
<name>A0A1G8VI10_9EURY</name>
<accession>A0A1G8VI10</accession>
<proteinExistence type="predicted"/>
<dbReference type="PANTHER" id="PTHR34236:SF1">
    <property type="entry name" value="DIMETHYL SULFOXIDE REDUCTASE TRANSCRIPTIONAL ACTIVATOR"/>
    <property type="match status" value="1"/>
</dbReference>
<keyword evidence="1" id="KW-0805">Transcription regulation</keyword>
<feature type="domain" description="HTH bat-type" evidence="3">
    <location>
        <begin position="159"/>
        <end position="210"/>
    </location>
</feature>
<dbReference type="EMBL" id="FNFE01000001">
    <property type="protein sequence ID" value="SDJ64945.1"/>
    <property type="molecule type" value="Genomic_DNA"/>
</dbReference>
<dbReference type="RefSeq" id="WP_245724149.1">
    <property type="nucleotide sequence ID" value="NZ_FNFE01000001.1"/>
</dbReference>
<dbReference type="InterPro" id="IPR056493">
    <property type="entry name" value="HVO_0513_N"/>
</dbReference>
<evidence type="ECO:0000313" key="6">
    <source>
        <dbReference type="Proteomes" id="UP000198882"/>
    </source>
</evidence>
<evidence type="ECO:0000259" key="4">
    <source>
        <dbReference type="Pfam" id="PF24278"/>
    </source>
</evidence>
<dbReference type="Proteomes" id="UP000198882">
    <property type="component" value="Unassembled WGS sequence"/>
</dbReference>
<evidence type="ECO:0000259" key="3">
    <source>
        <dbReference type="Pfam" id="PF04967"/>
    </source>
</evidence>
<evidence type="ECO:0000256" key="2">
    <source>
        <dbReference type="ARBA" id="ARBA00023163"/>
    </source>
</evidence>
<evidence type="ECO:0000313" key="5">
    <source>
        <dbReference type="EMBL" id="SDJ64945.1"/>
    </source>
</evidence>
<feature type="domain" description="HVO-0513-like N-terminal" evidence="4">
    <location>
        <begin position="16"/>
        <end position="147"/>
    </location>
</feature>
<dbReference type="Pfam" id="PF24278">
    <property type="entry name" value="HVO_0513_N"/>
    <property type="match status" value="1"/>
</dbReference>
<dbReference type="InterPro" id="IPR007050">
    <property type="entry name" value="HTH_bacterioopsin"/>
</dbReference>
<protein>
    <submittedName>
        <fullName evidence="5">HTH DNA binding domain-containing protein</fullName>
    </submittedName>
</protein>
<dbReference type="AlphaFoldDB" id="A0A1G8VI10"/>
<gene>
    <name evidence="5" type="ORF">SAMN04515672_1322</name>
</gene>